<keyword evidence="3" id="KW-0808">Transferase</keyword>
<dbReference type="InterPro" id="IPR002575">
    <property type="entry name" value="Aminoglycoside_PTrfase"/>
</dbReference>
<dbReference type="SUPFAM" id="SSF56112">
    <property type="entry name" value="Protein kinase-like (PK-like)"/>
    <property type="match status" value="1"/>
</dbReference>
<name>A0A7Y0M199_CELFI</name>
<feature type="region of interest" description="Disordered" evidence="1">
    <location>
        <begin position="1"/>
        <end position="45"/>
    </location>
</feature>
<dbReference type="InterPro" id="IPR011009">
    <property type="entry name" value="Kinase-like_dom_sf"/>
</dbReference>
<proteinExistence type="predicted"/>
<feature type="compositionally biased region" description="Basic and acidic residues" evidence="1">
    <location>
        <begin position="19"/>
        <end position="29"/>
    </location>
</feature>
<feature type="domain" description="Aminoglycoside phosphotransferase" evidence="2">
    <location>
        <begin position="85"/>
        <end position="270"/>
    </location>
</feature>
<evidence type="ECO:0000259" key="2">
    <source>
        <dbReference type="Pfam" id="PF01636"/>
    </source>
</evidence>
<dbReference type="Pfam" id="PF01636">
    <property type="entry name" value="APH"/>
    <property type="match status" value="1"/>
</dbReference>
<dbReference type="Gene3D" id="3.90.1200.10">
    <property type="match status" value="1"/>
</dbReference>
<evidence type="ECO:0000313" key="4">
    <source>
        <dbReference type="Proteomes" id="UP000562124"/>
    </source>
</evidence>
<feature type="compositionally biased region" description="Pro residues" evidence="1">
    <location>
        <begin position="1"/>
        <end position="12"/>
    </location>
</feature>
<dbReference type="EMBL" id="JABCJJ010000051">
    <property type="protein sequence ID" value="NMR21680.1"/>
    <property type="molecule type" value="Genomic_DNA"/>
</dbReference>
<comment type="caution">
    <text evidence="3">The sequence shown here is derived from an EMBL/GenBank/DDBJ whole genome shotgun (WGS) entry which is preliminary data.</text>
</comment>
<organism evidence="3 4">
    <name type="scientific">Cellulomonas fimi</name>
    <dbReference type="NCBI Taxonomy" id="1708"/>
    <lineage>
        <taxon>Bacteria</taxon>
        <taxon>Bacillati</taxon>
        <taxon>Actinomycetota</taxon>
        <taxon>Actinomycetes</taxon>
        <taxon>Micrococcales</taxon>
        <taxon>Cellulomonadaceae</taxon>
        <taxon>Cellulomonas</taxon>
    </lineage>
</organism>
<accession>A0A7Y0M199</accession>
<dbReference type="RefSeq" id="WP_169326045.1">
    <property type="nucleotide sequence ID" value="NZ_JABCJJ010000051.1"/>
</dbReference>
<sequence>MRVLPSPTPAPVLAPVAVPDDRPDLRPDVPDDVAAPHDPLPLPPAGWGAADGLDALAEARLALPFELPEADVASVLTTIVLRSGGYAVKVYPPGTDPRHLGTVAAALTGTRTAHVASAPPVVTSSGVVCVSRWLTGRRAPGWVALGALLRRFHDEHAEADVPAWVPLRRLDSPTLALPDDAANVLLSARTALLGELAGLTSALGVGLVHGDVSLGNAVQGAAGPRLIDLDFAARGPREHDLASAARRVRSGEIDAATYRRFCRAYGFDVMTWHGLEVLDAIAELGAVAFRAWDDRRRGADRDWLPGVVARWRTPL</sequence>
<protein>
    <submittedName>
        <fullName evidence="3">Phosphotransferase</fullName>
    </submittedName>
</protein>
<reference evidence="3 4" key="1">
    <citation type="submission" date="2020-04" db="EMBL/GenBank/DDBJ databases">
        <title>Sequencing and Assembly of C. fimi.</title>
        <authorList>
            <person name="Ramsey A.R."/>
        </authorList>
    </citation>
    <scope>NUCLEOTIDE SEQUENCE [LARGE SCALE GENOMIC DNA]</scope>
    <source>
        <strain evidence="3 4">SB</strain>
    </source>
</reference>
<dbReference type="AlphaFoldDB" id="A0A7Y0M199"/>
<evidence type="ECO:0000256" key="1">
    <source>
        <dbReference type="SAM" id="MobiDB-lite"/>
    </source>
</evidence>
<gene>
    <name evidence="3" type="ORF">HIR71_15910</name>
</gene>
<dbReference type="Proteomes" id="UP000562124">
    <property type="component" value="Unassembled WGS sequence"/>
</dbReference>
<evidence type="ECO:0000313" key="3">
    <source>
        <dbReference type="EMBL" id="NMR21680.1"/>
    </source>
</evidence>
<keyword evidence="4" id="KW-1185">Reference proteome</keyword>
<dbReference type="GO" id="GO:0016740">
    <property type="term" value="F:transferase activity"/>
    <property type="evidence" value="ECO:0007669"/>
    <property type="project" value="UniProtKB-KW"/>
</dbReference>